<keyword evidence="2" id="KW-1185">Reference proteome</keyword>
<proteinExistence type="predicted"/>
<comment type="caution">
    <text evidence="1">The sequence shown here is derived from an EMBL/GenBank/DDBJ whole genome shotgun (WGS) entry which is preliminary data.</text>
</comment>
<gene>
    <name evidence="1" type="ORF">DF947_00510</name>
</gene>
<dbReference type="AlphaFoldDB" id="A0A317F492"/>
<name>A0A317F492_9SPHI</name>
<evidence type="ECO:0000313" key="1">
    <source>
        <dbReference type="EMBL" id="PWS33153.1"/>
    </source>
</evidence>
<dbReference type="EMBL" id="QGNY01000001">
    <property type="protein sequence ID" value="PWS33153.1"/>
    <property type="molecule type" value="Genomic_DNA"/>
</dbReference>
<accession>A0A317F492</accession>
<dbReference type="OrthoDB" id="771634at2"/>
<dbReference type="RefSeq" id="WP_109927742.1">
    <property type="nucleotide sequence ID" value="NZ_QGNY01000001.1"/>
</dbReference>
<evidence type="ECO:0000313" key="2">
    <source>
        <dbReference type="Proteomes" id="UP000245391"/>
    </source>
</evidence>
<sequence length="64" mass="7157">MIIVDENVPTSNLLEIKVGDQINNEGKSGAVEIINLHETDEYLLFLFGLTNGLEIEIKKLKQVC</sequence>
<reference evidence="2" key="1">
    <citation type="submission" date="2018-05" db="EMBL/GenBank/DDBJ databases">
        <title>Pedobacter paludis sp. nov., isolated from wetland soil.</title>
        <authorList>
            <person name="Zhang Y."/>
        </authorList>
    </citation>
    <scope>NUCLEOTIDE SEQUENCE [LARGE SCALE GENOMIC DNA]</scope>
    <source>
        <strain evidence="2">R-8</strain>
    </source>
</reference>
<dbReference type="Proteomes" id="UP000245391">
    <property type="component" value="Unassembled WGS sequence"/>
</dbReference>
<protein>
    <submittedName>
        <fullName evidence="1">Uncharacterized protein</fullName>
    </submittedName>
</protein>
<organism evidence="1 2">
    <name type="scientific">Pedobacter paludis</name>
    <dbReference type="NCBI Taxonomy" id="2203212"/>
    <lineage>
        <taxon>Bacteria</taxon>
        <taxon>Pseudomonadati</taxon>
        <taxon>Bacteroidota</taxon>
        <taxon>Sphingobacteriia</taxon>
        <taxon>Sphingobacteriales</taxon>
        <taxon>Sphingobacteriaceae</taxon>
        <taxon>Pedobacter</taxon>
    </lineage>
</organism>